<dbReference type="Proteomes" id="UP000509367">
    <property type="component" value="Chromosome"/>
</dbReference>
<accession>A0A6N1VHM7</accession>
<sequence>MESPIKTLPDEQTTLARVAQAVAADGRRVATIEVAAGLKRDGLRDFLNGRKRKLALVDAALLADELGVSLDWLAGRDRPRENGAEGAT</sequence>
<keyword evidence="2" id="KW-1185">Reference proteome</keyword>
<protein>
    <recommendedName>
        <fullName evidence="3">Helix-turn-helix transcriptional regulator</fullName>
    </recommendedName>
</protein>
<dbReference type="KEGG" id="orm:HTY61_18295"/>
<evidence type="ECO:0000313" key="2">
    <source>
        <dbReference type="Proteomes" id="UP000509367"/>
    </source>
</evidence>
<dbReference type="RefSeq" id="WP_175278155.1">
    <property type="nucleotide sequence ID" value="NZ_CP054836.1"/>
</dbReference>
<reference evidence="1 2" key="1">
    <citation type="submission" date="2020-06" db="EMBL/GenBank/DDBJ databases">
        <title>Oricola thermophila sp. nov. isolated from a tidal sediments.</title>
        <authorList>
            <person name="Kwon K.K."/>
            <person name="Yang S.-H."/>
            <person name="Park M.-J."/>
        </authorList>
    </citation>
    <scope>NUCLEOTIDE SEQUENCE [LARGE SCALE GENOMIC DNA]</scope>
    <source>
        <strain evidence="1 2">MEBiC13590</strain>
    </source>
</reference>
<proteinExistence type="predicted"/>
<organism evidence="1 2">
    <name type="scientific">Oricola thermophila</name>
    <dbReference type="NCBI Taxonomy" id="2742145"/>
    <lineage>
        <taxon>Bacteria</taxon>
        <taxon>Pseudomonadati</taxon>
        <taxon>Pseudomonadota</taxon>
        <taxon>Alphaproteobacteria</taxon>
        <taxon>Hyphomicrobiales</taxon>
        <taxon>Ahrensiaceae</taxon>
        <taxon>Oricola</taxon>
    </lineage>
</organism>
<dbReference type="EMBL" id="CP054836">
    <property type="protein sequence ID" value="QKV20264.1"/>
    <property type="molecule type" value="Genomic_DNA"/>
</dbReference>
<evidence type="ECO:0008006" key="3">
    <source>
        <dbReference type="Google" id="ProtNLM"/>
    </source>
</evidence>
<gene>
    <name evidence="1" type="ORF">HTY61_18295</name>
</gene>
<name>A0A6N1VHM7_9HYPH</name>
<dbReference type="AlphaFoldDB" id="A0A6N1VHM7"/>
<evidence type="ECO:0000313" key="1">
    <source>
        <dbReference type="EMBL" id="QKV20264.1"/>
    </source>
</evidence>